<name>A0A0R3WML9_HYDTA</name>
<dbReference type="WBParaSite" id="TTAC_0000200701-mRNA-1">
    <property type="protein sequence ID" value="TTAC_0000200701-mRNA-1"/>
    <property type="gene ID" value="TTAC_0000200701"/>
</dbReference>
<dbReference type="EMBL" id="UYWX01000669">
    <property type="protein sequence ID" value="VDM18734.1"/>
    <property type="molecule type" value="Genomic_DNA"/>
</dbReference>
<feature type="region of interest" description="Disordered" evidence="1">
    <location>
        <begin position="1"/>
        <end position="23"/>
    </location>
</feature>
<organism evidence="4">
    <name type="scientific">Hydatigena taeniaeformis</name>
    <name type="common">Feline tapeworm</name>
    <name type="synonym">Taenia taeniaeformis</name>
    <dbReference type="NCBI Taxonomy" id="6205"/>
    <lineage>
        <taxon>Eukaryota</taxon>
        <taxon>Metazoa</taxon>
        <taxon>Spiralia</taxon>
        <taxon>Lophotrochozoa</taxon>
        <taxon>Platyhelminthes</taxon>
        <taxon>Cestoda</taxon>
        <taxon>Eucestoda</taxon>
        <taxon>Cyclophyllidea</taxon>
        <taxon>Taeniidae</taxon>
        <taxon>Hydatigera</taxon>
    </lineage>
</organism>
<protein>
    <submittedName>
        <fullName evidence="2 4">Uncharacterized protein</fullName>
    </submittedName>
</protein>
<reference evidence="4" key="1">
    <citation type="submission" date="2017-02" db="UniProtKB">
        <authorList>
            <consortium name="WormBaseParasite"/>
        </authorList>
    </citation>
    <scope>IDENTIFICATION</scope>
</reference>
<feature type="region of interest" description="Disordered" evidence="1">
    <location>
        <begin position="180"/>
        <end position="200"/>
    </location>
</feature>
<dbReference type="Proteomes" id="UP000274429">
    <property type="component" value="Unassembled WGS sequence"/>
</dbReference>
<accession>A0A0R3WML9</accession>
<feature type="compositionally biased region" description="Polar residues" evidence="1">
    <location>
        <begin position="128"/>
        <end position="141"/>
    </location>
</feature>
<evidence type="ECO:0000313" key="4">
    <source>
        <dbReference type="WBParaSite" id="TTAC_0000200701-mRNA-1"/>
    </source>
</evidence>
<evidence type="ECO:0000313" key="3">
    <source>
        <dbReference type="Proteomes" id="UP000274429"/>
    </source>
</evidence>
<evidence type="ECO:0000256" key="1">
    <source>
        <dbReference type="SAM" id="MobiDB-lite"/>
    </source>
</evidence>
<evidence type="ECO:0000313" key="2">
    <source>
        <dbReference type="EMBL" id="VDM18734.1"/>
    </source>
</evidence>
<feature type="compositionally biased region" description="Polar residues" evidence="1">
    <location>
        <begin position="185"/>
        <end position="200"/>
    </location>
</feature>
<proteinExistence type="predicted"/>
<reference evidence="2 3" key="2">
    <citation type="submission" date="2018-11" db="EMBL/GenBank/DDBJ databases">
        <authorList>
            <consortium name="Pathogen Informatics"/>
        </authorList>
    </citation>
    <scope>NUCLEOTIDE SEQUENCE [LARGE SCALE GENOMIC DNA]</scope>
</reference>
<keyword evidence="3" id="KW-1185">Reference proteome</keyword>
<feature type="region of interest" description="Disordered" evidence="1">
    <location>
        <begin position="124"/>
        <end position="152"/>
    </location>
</feature>
<dbReference type="AlphaFoldDB" id="A0A0R3WML9"/>
<gene>
    <name evidence="2" type="ORF">TTAC_LOCUS1994</name>
</gene>
<sequence>MQQQLQQQKQQREEEEEKVHTVMDAVQVSKAEGDASEYGEAESAPIDVHLGVKEGMVHSSRATEPAMRGSVHHATALQTPVMRTPSRLLLLPPPPPLRNASLTKRFLPLLLTTGLLDTCIDSHHAERTPSSSTETNTQLRQAITGRRTDHLTTTSSCLMRSVKVADPSNSRMHNFLDWPRYAHTQPPTGQTIANSRHASP</sequence>